<protein>
    <recommendedName>
        <fullName evidence="11">ATP-dependent DNA ligase family profile domain-containing protein</fullName>
    </recommendedName>
</protein>
<dbReference type="PANTHER" id="PTHR45674">
    <property type="entry name" value="DNA LIGASE 1/3 FAMILY MEMBER"/>
    <property type="match status" value="1"/>
</dbReference>
<evidence type="ECO:0000256" key="8">
    <source>
        <dbReference type="ARBA" id="ARBA00023204"/>
    </source>
</evidence>
<feature type="domain" description="ATP-dependent DNA ligase family profile" evidence="11">
    <location>
        <begin position="1200"/>
        <end position="1238"/>
    </location>
</feature>
<dbReference type="GO" id="GO:0006281">
    <property type="term" value="P:DNA repair"/>
    <property type="evidence" value="ECO:0007669"/>
    <property type="project" value="UniProtKB-KW"/>
</dbReference>
<comment type="subcellular location">
    <subcellularLocation>
        <location evidence="1">Nucleus</location>
    </subcellularLocation>
</comment>
<evidence type="ECO:0000256" key="9">
    <source>
        <dbReference type="ARBA" id="ARBA00023242"/>
    </source>
</evidence>
<feature type="compositionally biased region" description="Low complexity" evidence="10">
    <location>
        <begin position="563"/>
        <end position="574"/>
    </location>
</feature>
<dbReference type="Pfam" id="PF04679">
    <property type="entry name" value="DNA_ligase_A_C"/>
    <property type="match status" value="1"/>
</dbReference>
<evidence type="ECO:0000313" key="12">
    <source>
        <dbReference type="EMBL" id="KAK3285180.1"/>
    </source>
</evidence>
<evidence type="ECO:0000256" key="5">
    <source>
        <dbReference type="ARBA" id="ARBA00022741"/>
    </source>
</evidence>
<dbReference type="SUPFAM" id="SSF56281">
    <property type="entry name" value="Metallo-hydrolase/oxidoreductase"/>
    <property type="match status" value="1"/>
</dbReference>
<dbReference type="InterPro" id="IPR050191">
    <property type="entry name" value="ATP-dep_DNA_ligase"/>
</dbReference>
<keyword evidence="7" id="KW-0067">ATP-binding</keyword>
<dbReference type="PROSITE" id="PS50160">
    <property type="entry name" value="DNA_LIGASE_A3"/>
    <property type="match status" value="2"/>
</dbReference>
<dbReference type="InterPro" id="IPR016059">
    <property type="entry name" value="DNA_ligase_ATP-dep_CS"/>
</dbReference>
<dbReference type="Gene3D" id="3.30.1490.70">
    <property type="match status" value="1"/>
</dbReference>
<dbReference type="SUPFAM" id="SSF117018">
    <property type="entry name" value="ATP-dependent DNA ligase DNA-binding domain"/>
    <property type="match status" value="2"/>
</dbReference>
<dbReference type="GO" id="GO:0005524">
    <property type="term" value="F:ATP binding"/>
    <property type="evidence" value="ECO:0007669"/>
    <property type="project" value="UniProtKB-KW"/>
</dbReference>
<dbReference type="Gene3D" id="2.40.50.140">
    <property type="entry name" value="Nucleic acid-binding proteins"/>
    <property type="match status" value="1"/>
</dbReference>
<dbReference type="PANTHER" id="PTHR45674:SF9">
    <property type="entry name" value="DNA LIGASE 3"/>
    <property type="match status" value="1"/>
</dbReference>
<sequence length="1593" mass="172417">MKLPKHKLIPGTSFIVDGFKYPQPWCTHYFLTHGHSDHFDGLRESWQGGKIYCTRITASVIAHKLKVSEEYLVPLTLYETHVIEGVEVTFVDANHCPGAVQILFKLQNGAKYIHSGDFRFHEAFKDDSTLLGFRGATALFLDTTYCNPRYIFPLQEESVAYVTTTIQENMKASAANGTSIMFVISAYSIGKERILSSVAKKCGCKIYVPERKLEVLRRLELEDFGIFTSDPTSSCVHVHGMDFLGDTFPYFRPNFGNIEKYRLEHGVDQVVGFVPTGWMYEMRKHTFSVREKDKCSVHLVPYSEHSNYEELREYVRWLRPHEVIPTVGVEGDQSDKKIGNQLKHFRNLVDMTASKERFLSRLVPPRPALDKGPLAEDCHGVSDDAMPEDSMLQTARPLQDPAQSAAAVSAHLLSEAHAGSPSHPTAGEHEEAEDKPSIQCADKCSGSPGSPEAVFTPEAGCSSKSLGKCALSSAIDVADISDAHAGGEDVVGDEANTTQLVAILEGAVTTAQAQKLLWLTRGDLTGALNHFYDNGAPPTQSQPMVPGRAAKTAVSISRKRVGSAASTSSASASAQKKPKRSDGGGQPGQRTLATFFTPGRPVIASPVPSTSPSPDPRASPHAVSQLQGLGRAQPKAADTGTVDSRVARAEDVDEAAAGLVDGVDHGKANTGSGESTAATPSPCKVGAAAASTPGTTPLPAGVGEAAWLAKVAPEDPDHQTPSASAIEGLRGEVPTSQPMMSAFKGSSPAGGASNTFESIQHRGIRDAAQQGGVDQAPDKYDPVEDACWQAGESAPYLHLARALASLEGTTKRLRIGDILTNTFRSLLALSPQDLTPAVYLTINKLAPDYEGVDLNVGGSIVSSAIVQATGVTRARMRELYTSLGDLGDVGRVVGGVTRARIRELHTSLSDLGDVGRVVAGVTRARMRELYTSLGDLGDVAQQCRRTQTMLQPPPPLRISKVFETLHKIAAESGTGAGARRQAHILGLLRGCRECETRYIVRTLVQNLRVGANHTTVLAALARAAVYHQSSDTQGKGAQSAGFKARLTAAEAAMKEAYSNCPNLDVVVRVLLESGVETLCERCLVTPSIPLHCMLAKVASGVADALQQMKFRPFLAEYKYDGQRAQIHVINGSQVRIFSRNCEERTHSFPDVVQNVLAALSPPGGVDSLILDAELVAVDHATGHIRAFQELSTRKRGEVQVGEVQVDVCVVAFDLLLLNGESLMKAPLAERRAKLRQAVSLDFPLRLCLATGVEIYPDDAERSDKVECMELGKPELGACAGDRAVDDESRIGEQGCSQLEQHLSRDRPLEAGGIGERQEVLEGPDEAVAAGRVGEAASAARVAGGATRSTQETDAVKEGATKMESDVDQAAGGGGAEGQQLGVEGRREQAVQQLQEILLESLEGRCEGLMLKRLDGPYEPGQRAETWVKLKKDYVEGMQDSLDLVPIGAWHGNGRKAGWYSPFLVAVWDREAEEYQSVCRVLSGFTDAFYKEAKEYFEPYLLPAPLPYYRTHEHPSVWFEPRVVWEIRGADFTISPVHLAAVGRVHADRGISMRFPRFIRRREDKNPEDASSPDEIVQMFEQQTRKWDPQSAIT</sequence>
<evidence type="ECO:0000256" key="3">
    <source>
        <dbReference type="ARBA" id="ARBA00022598"/>
    </source>
</evidence>
<feature type="compositionally biased region" description="Low complexity" evidence="10">
    <location>
        <begin position="686"/>
        <end position="696"/>
    </location>
</feature>
<dbReference type="EMBL" id="LGRX02001934">
    <property type="protein sequence ID" value="KAK3285180.1"/>
    <property type="molecule type" value="Genomic_DNA"/>
</dbReference>
<gene>
    <name evidence="12" type="ORF">CYMTET_7194</name>
</gene>
<name>A0AAE0GVX9_9CHLO</name>
<dbReference type="Gene3D" id="3.40.50.12650">
    <property type="match status" value="1"/>
</dbReference>
<feature type="region of interest" description="Disordered" evidence="10">
    <location>
        <begin position="534"/>
        <end position="643"/>
    </location>
</feature>
<keyword evidence="8" id="KW-0234">DNA repair</keyword>
<evidence type="ECO:0000256" key="1">
    <source>
        <dbReference type="ARBA" id="ARBA00004123"/>
    </source>
</evidence>
<dbReference type="CDD" id="cd16273">
    <property type="entry name" value="SNM1A-1C-like_MBL-fold"/>
    <property type="match status" value="1"/>
</dbReference>
<dbReference type="FunFam" id="2.40.50.140:FF:000220">
    <property type="entry name" value="DNA ligase"/>
    <property type="match status" value="1"/>
</dbReference>
<dbReference type="FunFam" id="3.30.470.30:FF:000002">
    <property type="entry name" value="DNA ligase"/>
    <property type="match status" value="1"/>
</dbReference>
<dbReference type="InterPro" id="IPR011084">
    <property type="entry name" value="DRMBL"/>
</dbReference>
<keyword evidence="4" id="KW-0235">DNA replication</keyword>
<feature type="region of interest" description="Disordered" evidence="10">
    <location>
        <begin position="1363"/>
        <end position="1383"/>
    </location>
</feature>
<dbReference type="GO" id="GO:0003910">
    <property type="term" value="F:DNA ligase (ATP) activity"/>
    <property type="evidence" value="ECO:0007669"/>
    <property type="project" value="InterPro"/>
</dbReference>
<keyword evidence="3" id="KW-0436">Ligase</keyword>
<evidence type="ECO:0000256" key="7">
    <source>
        <dbReference type="ARBA" id="ARBA00022840"/>
    </source>
</evidence>
<evidence type="ECO:0000256" key="4">
    <source>
        <dbReference type="ARBA" id="ARBA00022705"/>
    </source>
</evidence>
<evidence type="ECO:0000256" key="10">
    <source>
        <dbReference type="SAM" id="MobiDB-lite"/>
    </source>
</evidence>
<organism evidence="12 13">
    <name type="scientific">Cymbomonas tetramitiformis</name>
    <dbReference type="NCBI Taxonomy" id="36881"/>
    <lineage>
        <taxon>Eukaryota</taxon>
        <taxon>Viridiplantae</taxon>
        <taxon>Chlorophyta</taxon>
        <taxon>Pyramimonadophyceae</taxon>
        <taxon>Pyramimonadales</taxon>
        <taxon>Pyramimonadaceae</taxon>
        <taxon>Cymbomonas</taxon>
    </lineage>
</organism>
<accession>A0AAE0GVX9</accession>
<dbReference type="CDD" id="cd07900">
    <property type="entry name" value="Adenylation_DNA_ligase_I_Euk"/>
    <property type="match status" value="1"/>
</dbReference>
<dbReference type="Pfam" id="PF04675">
    <property type="entry name" value="DNA_ligase_A_N"/>
    <property type="match status" value="1"/>
</dbReference>
<dbReference type="Gene3D" id="1.10.3260.10">
    <property type="entry name" value="DNA ligase, ATP-dependent, N-terminal domain"/>
    <property type="match status" value="2"/>
</dbReference>
<dbReference type="SUPFAM" id="SSF56091">
    <property type="entry name" value="DNA ligase/mRNA capping enzyme, catalytic domain"/>
    <property type="match status" value="2"/>
</dbReference>
<dbReference type="PROSITE" id="PS00697">
    <property type="entry name" value="DNA_LIGASE_A1"/>
    <property type="match status" value="1"/>
</dbReference>
<keyword evidence="9" id="KW-0539">Nucleus</keyword>
<evidence type="ECO:0000256" key="6">
    <source>
        <dbReference type="ARBA" id="ARBA00022763"/>
    </source>
</evidence>
<dbReference type="InterPro" id="IPR012308">
    <property type="entry name" value="DNA_ligase_ATP-dep_N"/>
</dbReference>
<feature type="region of interest" description="Disordered" evidence="10">
    <location>
        <begin position="416"/>
        <end position="451"/>
    </location>
</feature>
<dbReference type="Proteomes" id="UP001190700">
    <property type="component" value="Unassembled WGS sequence"/>
</dbReference>
<evidence type="ECO:0000259" key="11">
    <source>
        <dbReference type="PROSITE" id="PS50160"/>
    </source>
</evidence>
<comment type="similarity">
    <text evidence="2">Belongs to the ATP-dependent DNA ligase family.</text>
</comment>
<dbReference type="Gene3D" id="3.60.15.10">
    <property type="entry name" value="Ribonuclease Z/Hydroxyacylglutathione hydrolase-like"/>
    <property type="match status" value="1"/>
</dbReference>
<dbReference type="SUPFAM" id="SSF50249">
    <property type="entry name" value="Nucleic acid-binding proteins"/>
    <property type="match status" value="1"/>
</dbReference>
<dbReference type="GO" id="GO:0003677">
    <property type="term" value="F:DNA binding"/>
    <property type="evidence" value="ECO:0007669"/>
    <property type="project" value="InterPro"/>
</dbReference>
<comment type="caution">
    <text evidence="12">The sequence shown here is derived from an EMBL/GenBank/DDBJ whole genome shotgun (WGS) entry which is preliminary data.</text>
</comment>
<keyword evidence="5" id="KW-0547">Nucleotide-binding</keyword>
<feature type="region of interest" description="Disordered" evidence="10">
    <location>
        <begin position="657"/>
        <end position="696"/>
    </location>
</feature>
<feature type="domain" description="ATP-dependent DNA ligase family profile" evidence="11">
    <location>
        <begin position="1390"/>
        <end position="1468"/>
    </location>
</feature>
<dbReference type="GO" id="GO:0006273">
    <property type="term" value="P:lagging strand elongation"/>
    <property type="evidence" value="ECO:0007669"/>
    <property type="project" value="TreeGrafter"/>
</dbReference>
<dbReference type="InterPro" id="IPR036599">
    <property type="entry name" value="DNA_ligase_N_sf"/>
</dbReference>
<dbReference type="Pfam" id="PF07522">
    <property type="entry name" value="DRMBL"/>
    <property type="match status" value="1"/>
</dbReference>
<dbReference type="InterPro" id="IPR012309">
    <property type="entry name" value="DNA_ligase_ATP-dep_C"/>
</dbReference>
<feature type="region of interest" description="Disordered" evidence="10">
    <location>
        <begin position="364"/>
        <end position="387"/>
    </location>
</feature>
<dbReference type="Pfam" id="PF12706">
    <property type="entry name" value="Lactamase_B_2"/>
    <property type="match status" value="1"/>
</dbReference>
<dbReference type="InterPro" id="IPR036866">
    <property type="entry name" value="RibonucZ/Hydroxyglut_hydro"/>
</dbReference>
<proteinExistence type="inferred from homology"/>
<dbReference type="InterPro" id="IPR001279">
    <property type="entry name" value="Metallo-B-lactamas"/>
</dbReference>
<evidence type="ECO:0000256" key="2">
    <source>
        <dbReference type="ARBA" id="ARBA00007572"/>
    </source>
</evidence>
<feature type="compositionally biased region" description="Polar residues" evidence="10">
    <location>
        <begin position="669"/>
        <end position="679"/>
    </location>
</feature>
<dbReference type="PROSITE" id="PS00333">
    <property type="entry name" value="DNA_LIGASE_A2"/>
    <property type="match status" value="1"/>
</dbReference>
<feature type="compositionally biased region" description="Basic and acidic residues" evidence="10">
    <location>
        <begin position="373"/>
        <end position="382"/>
    </location>
</feature>
<dbReference type="Pfam" id="PF01068">
    <property type="entry name" value="DNA_ligase_A_M"/>
    <property type="match status" value="2"/>
</dbReference>
<dbReference type="GO" id="GO:0005634">
    <property type="term" value="C:nucleus"/>
    <property type="evidence" value="ECO:0007669"/>
    <property type="project" value="UniProtKB-SubCell"/>
</dbReference>
<keyword evidence="13" id="KW-1185">Reference proteome</keyword>
<feature type="region of interest" description="Disordered" evidence="10">
    <location>
        <begin position="1563"/>
        <end position="1593"/>
    </location>
</feature>
<dbReference type="GO" id="GO:0006310">
    <property type="term" value="P:DNA recombination"/>
    <property type="evidence" value="ECO:0007669"/>
    <property type="project" value="InterPro"/>
</dbReference>
<dbReference type="Gene3D" id="3.30.470.30">
    <property type="entry name" value="DNA ligase/mRNA capping enzyme"/>
    <property type="match status" value="1"/>
</dbReference>
<feature type="compositionally biased region" description="Basic and acidic residues" evidence="10">
    <location>
        <begin position="426"/>
        <end position="436"/>
    </location>
</feature>
<reference evidence="12 13" key="1">
    <citation type="journal article" date="2015" name="Genome Biol. Evol.">
        <title>Comparative Genomics of a Bacterivorous Green Alga Reveals Evolutionary Causalities and Consequences of Phago-Mixotrophic Mode of Nutrition.</title>
        <authorList>
            <person name="Burns J.A."/>
            <person name="Paasch A."/>
            <person name="Narechania A."/>
            <person name="Kim E."/>
        </authorList>
    </citation>
    <scope>NUCLEOTIDE SEQUENCE [LARGE SCALE GENOMIC DNA]</scope>
    <source>
        <strain evidence="12 13">PLY_AMNH</strain>
    </source>
</reference>
<dbReference type="InterPro" id="IPR012340">
    <property type="entry name" value="NA-bd_OB-fold"/>
</dbReference>
<keyword evidence="6" id="KW-0227">DNA damage</keyword>
<dbReference type="InterPro" id="IPR012310">
    <property type="entry name" value="DNA_ligase_ATP-dep_cent"/>
</dbReference>
<evidence type="ECO:0000313" key="13">
    <source>
        <dbReference type="Proteomes" id="UP001190700"/>
    </source>
</evidence>
<dbReference type="CDD" id="cd07969">
    <property type="entry name" value="OBF_DNA_ligase_I"/>
    <property type="match status" value="1"/>
</dbReference>